<feature type="domain" description="FAD-binding FR-type" evidence="3">
    <location>
        <begin position="36"/>
        <end position="143"/>
    </location>
</feature>
<feature type="region of interest" description="Disordered" evidence="2">
    <location>
        <begin position="1"/>
        <end position="31"/>
    </location>
</feature>
<accession>A0A848LWN8</accession>
<dbReference type="Gene3D" id="2.40.30.10">
    <property type="entry name" value="Translation factors"/>
    <property type="match status" value="1"/>
</dbReference>
<organism evidence="4 5">
    <name type="scientific">Pyxidicoccus fallax</name>
    <dbReference type="NCBI Taxonomy" id="394095"/>
    <lineage>
        <taxon>Bacteria</taxon>
        <taxon>Pseudomonadati</taxon>
        <taxon>Myxococcota</taxon>
        <taxon>Myxococcia</taxon>
        <taxon>Myxococcales</taxon>
        <taxon>Cystobacterineae</taxon>
        <taxon>Myxococcaceae</taxon>
        <taxon>Pyxidicoccus</taxon>
    </lineage>
</organism>
<dbReference type="InterPro" id="IPR017927">
    <property type="entry name" value="FAD-bd_FR_type"/>
</dbReference>
<proteinExistence type="inferred from homology"/>
<sequence length="274" mass="30248">MPAHQAANRALASDAPRADTGEQGTRHQGVRVRHELRRRKLVVSGVEALTPRMRRIHFTSPELADFHSPAPDDHIKLFFPEHDARTGEPAMRDFTPRAYDNAGRTLTIDFALHASGPATEWAAGAQAGQTLEIGGPRGSHLVPDDFDWYLLVGDESALPAMGRRVEMLRPGVPVTTVVAVVNEDEKQTFVTRASWRPEWVVRGEPSPRDGELLLRALAGFSPPAGDGFVWIAGEAELVREVRAWFIEERKHPGDWLKAASYWHRGTHEGGGTPA</sequence>
<dbReference type="PANTHER" id="PTHR30157:SF0">
    <property type="entry name" value="NADPH-DEPENDENT FERRIC-CHELATE REDUCTASE"/>
    <property type="match status" value="1"/>
</dbReference>
<dbReference type="SUPFAM" id="SSF63380">
    <property type="entry name" value="Riboflavin synthase domain-like"/>
    <property type="match status" value="1"/>
</dbReference>
<dbReference type="GO" id="GO:0016491">
    <property type="term" value="F:oxidoreductase activity"/>
    <property type="evidence" value="ECO:0007669"/>
    <property type="project" value="InterPro"/>
</dbReference>
<dbReference type="CDD" id="cd06193">
    <property type="entry name" value="siderophore_interacting"/>
    <property type="match status" value="1"/>
</dbReference>
<evidence type="ECO:0000256" key="1">
    <source>
        <dbReference type="ARBA" id="ARBA00035644"/>
    </source>
</evidence>
<dbReference type="InterPro" id="IPR007037">
    <property type="entry name" value="SIP_rossman_dom"/>
</dbReference>
<dbReference type="EMBL" id="JABBJJ010000370">
    <property type="protein sequence ID" value="NMO21972.1"/>
    <property type="molecule type" value="Genomic_DNA"/>
</dbReference>
<name>A0A848LWN8_9BACT</name>
<dbReference type="PANTHER" id="PTHR30157">
    <property type="entry name" value="FERRIC REDUCTASE, NADPH-DEPENDENT"/>
    <property type="match status" value="1"/>
</dbReference>
<comment type="caution">
    <text evidence="4">The sequence shown here is derived from an EMBL/GenBank/DDBJ whole genome shotgun (WGS) entry which is preliminary data.</text>
</comment>
<evidence type="ECO:0000313" key="5">
    <source>
        <dbReference type="Proteomes" id="UP000518300"/>
    </source>
</evidence>
<dbReference type="Proteomes" id="UP000518300">
    <property type="component" value="Unassembled WGS sequence"/>
</dbReference>
<keyword evidence="5" id="KW-1185">Reference proteome</keyword>
<evidence type="ECO:0000256" key="2">
    <source>
        <dbReference type="SAM" id="MobiDB-lite"/>
    </source>
</evidence>
<dbReference type="AlphaFoldDB" id="A0A848LWN8"/>
<evidence type="ECO:0000313" key="4">
    <source>
        <dbReference type="EMBL" id="NMO21972.1"/>
    </source>
</evidence>
<comment type="similarity">
    <text evidence="1">Belongs to the SIP oxidoreductase family.</text>
</comment>
<dbReference type="InterPro" id="IPR039374">
    <property type="entry name" value="SIP_fam"/>
</dbReference>
<evidence type="ECO:0000259" key="3">
    <source>
        <dbReference type="PROSITE" id="PS51384"/>
    </source>
</evidence>
<reference evidence="4 5" key="1">
    <citation type="submission" date="2020-04" db="EMBL/GenBank/DDBJ databases">
        <title>Draft genome of Pyxidicoccus fallax type strain.</title>
        <authorList>
            <person name="Whitworth D.E."/>
        </authorList>
    </citation>
    <scope>NUCLEOTIDE SEQUENCE [LARGE SCALE GENOMIC DNA]</scope>
    <source>
        <strain evidence="4 5">DSM 14698</strain>
    </source>
</reference>
<dbReference type="InterPro" id="IPR013113">
    <property type="entry name" value="SIP_FAD-bd"/>
</dbReference>
<dbReference type="Gene3D" id="3.40.50.80">
    <property type="entry name" value="Nucleotide-binding domain of ferredoxin-NADP reductase (FNR) module"/>
    <property type="match status" value="1"/>
</dbReference>
<dbReference type="PROSITE" id="PS51384">
    <property type="entry name" value="FAD_FR"/>
    <property type="match status" value="1"/>
</dbReference>
<dbReference type="RefSeq" id="WP_169351138.1">
    <property type="nucleotide sequence ID" value="NZ_JABBJJ010000370.1"/>
</dbReference>
<dbReference type="Pfam" id="PF04954">
    <property type="entry name" value="SIP"/>
    <property type="match status" value="1"/>
</dbReference>
<dbReference type="InterPro" id="IPR039261">
    <property type="entry name" value="FNR_nucleotide-bd"/>
</dbReference>
<dbReference type="Pfam" id="PF08021">
    <property type="entry name" value="FAD_binding_9"/>
    <property type="match status" value="2"/>
</dbReference>
<gene>
    <name evidence="4" type="ORF">HG543_45030</name>
</gene>
<protein>
    <submittedName>
        <fullName evidence="4">Siderophore-interacting protein</fullName>
    </submittedName>
</protein>
<dbReference type="InterPro" id="IPR017938">
    <property type="entry name" value="Riboflavin_synthase-like_b-brl"/>
</dbReference>